<reference evidence="2" key="1">
    <citation type="journal article" date="2021" name="PeerJ">
        <title>Extensive microbial diversity within the chicken gut microbiome revealed by metagenomics and culture.</title>
        <authorList>
            <person name="Gilroy R."/>
            <person name="Ravi A."/>
            <person name="Getino M."/>
            <person name="Pursley I."/>
            <person name="Horton D.L."/>
            <person name="Alikhan N.F."/>
            <person name="Baker D."/>
            <person name="Gharbi K."/>
            <person name="Hall N."/>
            <person name="Watson M."/>
            <person name="Adriaenssens E.M."/>
            <person name="Foster-Nyarko E."/>
            <person name="Jarju S."/>
            <person name="Secka A."/>
            <person name="Antonio M."/>
            <person name="Oren A."/>
            <person name="Chaudhuri R.R."/>
            <person name="La Ragione R."/>
            <person name="Hildebrand F."/>
            <person name="Pallen M.J."/>
        </authorList>
    </citation>
    <scope>NUCLEOTIDE SEQUENCE</scope>
    <source>
        <strain evidence="2">ChiGjej6B6-11269</strain>
    </source>
</reference>
<evidence type="ECO:0000313" key="3">
    <source>
        <dbReference type="Proteomes" id="UP000786989"/>
    </source>
</evidence>
<dbReference type="EMBL" id="DYWI01000200">
    <property type="protein sequence ID" value="HJF66495.1"/>
    <property type="molecule type" value="Genomic_DNA"/>
</dbReference>
<organism evidence="2 3">
    <name type="scientific">Slackia equolifaciens</name>
    <dbReference type="NCBI Taxonomy" id="498718"/>
    <lineage>
        <taxon>Bacteria</taxon>
        <taxon>Bacillati</taxon>
        <taxon>Actinomycetota</taxon>
        <taxon>Coriobacteriia</taxon>
        <taxon>Eggerthellales</taxon>
        <taxon>Eggerthellaceae</taxon>
        <taxon>Slackia</taxon>
    </lineage>
</organism>
<sequence>MDESSFYSVDRLVEFGLSLGIATQMANSMNASLQAMQIPGAGNPMMSNALAEDQPLLYVVLDGKSVGPLATSELSRLIAEKLVTKETYVWKPGMSDWKLAENVPEVLRLVALTPPPVPGEGA</sequence>
<comment type="caution">
    <text evidence="2">The sequence shown here is derived from an EMBL/GenBank/DDBJ whole genome shotgun (WGS) entry which is preliminary data.</text>
</comment>
<proteinExistence type="predicted"/>
<accession>A0A9D3A2H8</accession>
<dbReference type="Proteomes" id="UP000786989">
    <property type="component" value="Unassembled WGS sequence"/>
</dbReference>
<gene>
    <name evidence="2" type="ORF">K8U77_10350</name>
</gene>
<dbReference type="InterPro" id="IPR025640">
    <property type="entry name" value="GYF_2"/>
</dbReference>
<dbReference type="Pfam" id="PF14237">
    <property type="entry name" value="GYF_2"/>
    <property type="match status" value="1"/>
</dbReference>
<evidence type="ECO:0000259" key="1">
    <source>
        <dbReference type="Pfam" id="PF14237"/>
    </source>
</evidence>
<name>A0A9D3A2H8_9ACTN</name>
<protein>
    <submittedName>
        <fullName evidence="2">DUF4339 domain-containing protein</fullName>
    </submittedName>
</protein>
<evidence type="ECO:0000313" key="2">
    <source>
        <dbReference type="EMBL" id="HJF66495.1"/>
    </source>
</evidence>
<reference evidence="2" key="2">
    <citation type="submission" date="2021-09" db="EMBL/GenBank/DDBJ databases">
        <authorList>
            <person name="Gilroy R."/>
        </authorList>
    </citation>
    <scope>NUCLEOTIDE SEQUENCE</scope>
    <source>
        <strain evidence="2">ChiGjej6B6-11269</strain>
    </source>
</reference>
<feature type="domain" description="GYF" evidence="1">
    <location>
        <begin position="58"/>
        <end position="105"/>
    </location>
</feature>
<dbReference type="AlphaFoldDB" id="A0A9D3A2H8"/>